<evidence type="ECO:0000313" key="5">
    <source>
        <dbReference type="Proteomes" id="UP000270626"/>
    </source>
</evidence>
<dbReference type="PANTHER" id="PTHR16305:SF28">
    <property type="entry name" value="GUANYLATE CYCLASE DOMAIN-CONTAINING PROTEIN"/>
    <property type="match status" value="1"/>
</dbReference>
<dbReference type="GO" id="GO:0005524">
    <property type="term" value="F:ATP binding"/>
    <property type="evidence" value="ECO:0007669"/>
    <property type="project" value="UniProtKB-KW"/>
</dbReference>
<evidence type="ECO:0000259" key="3">
    <source>
        <dbReference type="SMART" id="SM01043"/>
    </source>
</evidence>
<dbReference type="SMART" id="SM01043">
    <property type="entry name" value="BTAD"/>
    <property type="match status" value="1"/>
</dbReference>
<dbReference type="SUPFAM" id="SSF48452">
    <property type="entry name" value="TPR-like"/>
    <property type="match status" value="1"/>
</dbReference>
<dbReference type="InterPro" id="IPR036388">
    <property type="entry name" value="WH-like_DNA-bd_sf"/>
</dbReference>
<dbReference type="GO" id="GO:0006355">
    <property type="term" value="P:regulation of DNA-templated transcription"/>
    <property type="evidence" value="ECO:0007669"/>
    <property type="project" value="InterPro"/>
</dbReference>
<dbReference type="GO" id="GO:0004016">
    <property type="term" value="F:adenylate cyclase activity"/>
    <property type="evidence" value="ECO:0007669"/>
    <property type="project" value="TreeGrafter"/>
</dbReference>
<dbReference type="Pfam" id="PF03704">
    <property type="entry name" value="BTAD"/>
    <property type="match status" value="1"/>
</dbReference>
<keyword evidence="5" id="KW-1185">Reference proteome</keyword>
<organism evidence="4 5">
    <name type="scientific">Azonexus fungiphilus</name>
    <dbReference type="NCBI Taxonomy" id="146940"/>
    <lineage>
        <taxon>Bacteria</taxon>
        <taxon>Pseudomonadati</taxon>
        <taxon>Pseudomonadota</taxon>
        <taxon>Betaproteobacteria</taxon>
        <taxon>Rhodocyclales</taxon>
        <taxon>Azonexaceae</taxon>
        <taxon>Azonexus</taxon>
    </lineage>
</organism>
<dbReference type="Pfam" id="PF13191">
    <property type="entry name" value="AAA_16"/>
    <property type="match status" value="1"/>
</dbReference>
<dbReference type="InterPro" id="IPR011990">
    <property type="entry name" value="TPR-like_helical_dom_sf"/>
</dbReference>
<dbReference type="RefSeq" id="WP_121459304.1">
    <property type="nucleotide sequence ID" value="NZ_RBXP01000019.1"/>
</dbReference>
<dbReference type="EMBL" id="RBXP01000019">
    <property type="protein sequence ID" value="RKT49885.1"/>
    <property type="molecule type" value="Genomic_DNA"/>
</dbReference>
<dbReference type="InterPro" id="IPR016032">
    <property type="entry name" value="Sig_transdc_resp-reg_C-effctor"/>
</dbReference>
<feature type="domain" description="Bacterial transcriptional activator" evidence="3">
    <location>
        <begin position="111"/>
        <end position="256"/>
    </location>
</feature>
<sequence>MNAPASASPETQLKIQLLGKVSLSLDGVEHGNFAYDKIRALLGYLAAAPGQWFRRDALAELLWPNASGEAARISLRRALYELRQLFETIGIDPLQANRNSIGFFPDRRVSIDLVEFIADAPGDHETTAAMQALARQAALYWGNFLEGVQVADSAEFDHWLQVRREALLQRAIGMLDRLVAWHARQGQREAAIRHVRRKLELTPWIEANYCQLMELLAEDGHYGQIWQTYLDCQRYLQREMGLEPESRTTELAQRLCREQAIPPQQPARVLQRSPLTVLACRISPPDGAASEDYFSELAAAAGSVRDVVQRHNGHFSAIHANLLVGYFGFPKAREQAAREAINAALETRACISGFSRIECRQALHRGLSLLDERYAFPDVDGGISQQAIAMLGKVQRNDIHVSPGMFEQIREHIGGQPVDDGNIRIRERRERPLTRRRALSHPLVGRRQEMHFLLECWRDAANLGIACVQITGEPGIGKSRLLQALVRQLRSRGARASTLHCLPETQHATYQPIAAALARLLRDDANLPQAERQARLKKRIERGPGFLADHAEVIQRLLGLPSALDAISDGQQLTGRIEDGISRLLDDMTEGAPWLLVVEDTHWCDSETLALLRRLTSERWRRRRQPLLIVTTSRHPEHIGDYAPQLALAALPGEETAELARSLVNDSLDAARIADVVRRSDGVPLYVEQLLYAFDQGLAEEGIPGNLHDLLATRIDAQGRHRKLAQQAAVIGREFEPQLLAALWDDTEENLHAGLAALRNNGLITASQTLPSFRHALIRDAALQSIPNEERRRIRLRLARVLRSQFSERVNRHPELLAIHLDDGEAPETAATWLAAGHRAAGASLQQQAAHFFRNGLAALRFIGDTGQARETEFHLRVGLGTALLATQGYGNAESRELLAGALALSDRLGSDIEVIRVLWGLWLGGRSTGSTEHPLALARHLEQAARDSDDPGVRLQVAYAYGNNYFWLARYDEARSHLETAIKLGRMDDGGQRIERFGENSAVPARAFLSWIEWIEGRPALALAQADAAIAEARACKHAHTLAFALTFAAVLGKHLRRPELAGQHLGELAELAQSNGLQLWQATAALVTGWVRCATGDDSGLAFIEQAAEAAHRAMSAVEATFLAFWLDALHLLGRLDEAEQLAARCMSVIVHTQDNYLIPEIRRIQGEIQLARGSAGRPTALALFGEALEQAREQGATILALRAASSLVRHSPSPDNRAILRHWLSRCDQEIDIPDLVEAKALLDPMPH</sequence>
<dbReference type="SUPFAM" id="SSF46894">
    <property type="entry name" value="C-terminal effector domain of the bipartite response regulators"/>
    <property type="match status" value="1"/>
</dbReference>
<protein>
    <submittedName>
        <fullName evidence="4">Transcriptional activator</fullName>
    </submittedName>
</protein>
<dbReference type="SUPFAM" id="SSF55073">
    <property type="entry name" value="Nucleotide cyclase"/>
    <property type="match status" value="1"/>
</dbReference>
<keyword evidence="2" id="KW-0067">ATP-binding</keyword>
<dbReference type="Gene3D" id="3.40.50.300">
    <property type="entry name" value="P-loop containing nucleotide triphosphate hydrolases"/>
    <property type="match status" value="1"/>
</dbReference>
<dbReference type="Proteomes" id="UP000270626">
    <property type="component" value="Unassembled WGS sequence"/>
</dbReference>
<comment type="caution">
    <text evidence="4">The sequence shown here is derived from an EMBL/GenBank/DDBJ whole genome shotgun (WGS) entry which is preliminary data.</text>
</comment>
<dbReference type="GO" id="GO:0003677">
    <property type="term" value="F:DNA binding"/>
    <property type="evidence" value="ECO:0007669"/>
    <property type="project" value="InterPro"/>
</dbReference>
<evidence type="ECO:0000256" key="2">
    <source>
        <dbReference type="ARBA" id="ARBA00022840"/>
    </source>
</evidence>
<dbReference type="Gene3D" id="1.25.40.10">
    <property type="entry name" value="Tetratricopeptide repeat domain"/>
    <property type="match status" value="1"/>
</dbReference>
<dbReference type="InterPro" id="IPR005158">
    <property type="entry name" value="BTAD"/>
</dbReference>
<proteinExistence type="predicted"/>
<dbReference type="InterPro" id="IPR027417">
    <property type="entry name" value="P-loop_NTPase"/>
</dbReference>
<evidence type="ECO:0000313" key="4">
    <source>
        <dbReference type="EMBL" id="RKT49885.1"/>
    </source>
</evidence>
<name>A0A495VNH8_9RHOO</name>
<dbReference type="InterPro" id="IPR041664">
    <property type="entry name" value="AAA_16"/>
</dbReference>
<evidence type="ECO:0000256" key="1">
    <source>
        <dbReference type="ARBA" id="ARBA00022741"/>
    </source>
</evidence>
<dbReference type="GO" id="GO:0005737">
    <property type="term" value="C:cytoplasm"/>
    <property type="evidence" value="ECO:0007669"/>
    <property type="project" value="TreeGrafter"/>
</dbReference>
<gene>
    <name evidence="4" type="ORF">DFR40_3027</name>
</gene>
<dbReference type="AlphaFoldDB" id="A0A495VNH8"/>
<dbReference type="SUPFAM" id="SSF52540">
    <property type="entry name" value="P-loop containing nucleoside triphosphate hydrolases"/>
    <property type="match status" value="1"/>
</dbReference>
<dbReference type="OrthoDB" id="9758570at2"/>
<dbReference type="PANTHER" id="PTHR16305">
    <property type="entry name" value="TESTICULAR SOLUBLE ADENYLYL CYCLASE"/>
    <property type="match status" value="1"/>
</dbReference>
<dbReference type="Gene3D" id="1.10.10.10">
    <property type="entry name" value="Winged helix-like DNA-binding domain superfamily/Winged helix DNA-binding domain"/>
    <property type="match status" value="1"/>
</dbReference>
<reference evidence="4 5" key="1">
    <citation type="submission" date="2018-10" db="EMBL/GenBank/DDBJ databases">
        <title>Genomic Encyclopedia of Type Strains, Phase IV (KMG-IV): sequencing the most valuable type-strain genomes for metagenomic binning, comparative biology and taxonomic classification.</title>
        <authorList>
            <person name="Goeker M."/>
        </authorList>
    </citation>
    <scope>NUCLEOTIDE SEQUENCE [LARGE SCALE GENOMIC DNA]</scope>
    <source>
        <strain evidence="4 5">DSM 23841</strain>
    </source>
</reference>
<keyword evidence="1" id="KW-0547">Nucleotide-binding</keyword>
<dbReference type="InterPro" id="IPR029787">
    <property type="entry name" value="Nucleotide_cyclase"/>
</dbReference>
<accession>A0A495VNH8</accession>